<dbReference type="AlphaFoldDB" id="A0A8H6IQ98"/>
<feature type="compositionally biased region" description="Low complexity" evidence="12">
    <location>
        <begin position="1"/>
        <end position="12"/>
    </location>
</feature>
<sequence length="430" mass="46395">MSQPAASSSSPPSRTPLHPPSSRSVWIADNWTTIIGGTVFAHLAHYRYLNRVRTPNPNPLKNARFWALAGGGWMVSYLGIITLIAVAQARVDHYRDPDNYGLITRDIDNMSADFWAGYISGAVGIIIGNPLDLLKVRLQAREPAAVPPVRPTPGTGAIASAASLFRHFESPASLVTGSAAPILGYGALNALLFVSYNRTEAALNSALDIKSSLWTTWVAGAVGGLATWVVSTPTELIKCRAQLSSPPASSWAITKDVLRAEGIRGLYFGGVVTALRDSIGYGFYFWSYELTTRWMGVATADAGRETNLREDAAKVLLCGGLAGIVTWASIFPLDVIKTRVQTQAFESTIESSPLLAAQLSESPKRAGAMQVAREAYREGGARVFFRGLTICSVRAFIVNAVQWAVYEWAMYEMGEGRRRPAATLDAGQPI</sequence>
<evidence type="ECO:0000256" key="6">
    <source>
        <dbReference type="ARBA" id="ARBA00022792"/>
    </source>
</evidence>
<dbReference type="Pfam" id="PF00153">
    <property type="entry name" value="Mito_carr"/>
    <property type="match status" value="3"/>
</dbReference>
<feature type="region of interest" description="Disordered" evidence="12">
    <location>
        <begin position="1"/>
        <end position="21"/>
    </location>
</feature>
<evidence type="ECO:0000313" key="15">
    <source>
        <dbReference type="Proteomes" id="UP000639643"/>
    </source>
</evidence>
<keyword evidence="15" id="KW-1185">Reference proteome</keyword>
<feature type="transmembrane region" description="Helical" evidence="13">
    <location>
        <begin position="25"/>
        <end position="44"/>
    </location>
</feature>
<dbReference type="GO" id="GO:0031966">
    <property type="term" value="C:mitochondrial membrane"/>
    <property type="evidence" value="ECO:0007669"/>
    <property type="project" value="UniProtKB-SubCell"/>
</dbReference>
<evidence type="ECO:0000256" key="9">
    <source>
        <dbReference type="ARBA" id="ARBA00023136"/>
    </source>
</evidence>
<evidence type="ECO:0000313" key="14">
    <source>
        <dbReference type="EMBL" id="KAF6792009.1"/>
    </source>
</evidence>
<evidence type="ECO:0000256" key="12">
    <source>
        <dbReference type="SAM" id="MobiDB-lite"/>
    </source>
</evidence>
<feature type="transmembrane region" description="Helical" evidence="13">
    <location>
        <begin position="174"/>
        <end position="194"/>
    </location>
</feature>
<feature type="repeat" description="Solcar" evidence="10">
    <location>
        <begin position="108"/>
        <end position="202"/>
    </location>
</feature>
<dbReference type="Proteomes" id="UP000639643">
    <property type="component" value="Unassembled WGS sequence"/>
</dbReference>
<evidence type="ECO:0000256" key="5">
    <source>
        <dbReference type="ARBA" id="ARBA00022737"/>
    </source>
</evidence>
<dbReference type="PANTHER" id="PTHR45624:SF10">
    <property type="entry name" value="SLC (SOLUTE CARRIER) HOMOLOG"/>
    <property type="match status" value="1"/>
</dbReference>
<evidence type="ECO:0000256" key="8">
    <source>
        <dbReference type="ARBA" id="ARBA00023128"/>
    </source>
</evidence>
<proteinExistence type="inferred from homology"/>
<dbReference type="PROSITE" id="PS50920">
    <property type="entry name" value="SOLCAR"/>
    <property type="match status" value="3"/>
</dbReference>
<gene>
    <name evidence="14" type="ORF">CMUS01_16203</name>
</gene>
<keyword evidence="6" id="KW-0999">Mitochondrion inner membrane</keyword>
<organism evidence="14 15">
    <name type="scientific">Colletotrichum musicola</name>
    <dbReference type="NCBI Taxonomy" id="2175873"/>
    <lineage>
        <taxon>Eukaryota</taxon>
        <taxon>Fungi</taxon>
        <taxon>Dikarya</taxon>
        <taxon>Ascomycota</taxon>
        <taxon>Pezizomycotina</taxon>
        <taxon>Sordariomycetes</taxon>
        <taxon>Hypocreomycetidae</taxon>
        <taxon>Glomerellales</taxon>
        <taxon>Glomerellaceae</taxon>
        <taxon>Colletotrichum</taxon>
        <taxon>Colletotrichum orchidearum species complex</taxon>
    </lineage>
</organism>
<evidence type="ECO:0000256" key="1">
    <source>
        <dbReference type="ARBA" id="ARBA00004225"/>
    </source>
</evidence>
<dbReference type="InterPro" id="IPR050567">
    <property type="entry name" value="Mitochondrial_Carrier"/>
</dbReference>
<keyword evidence="7 13" id="KW-1133">Transmembrane helix</keyword>
<feature type="transmembrane region" description="Helical" evidence="13">
    <location>
        <begin position="383"/>
        <end position="405"/>
    </location>
</feature>
<dbReference type="OrthoDB" id="193856at2759"/>
<feature type="repeat" description="Solcar" evidence="10">
    <location>
        <begin position="211"/>
        <end position="294"/>
    </location>
</feature>
<dbReference type="EMBL" id="WIGM01001665">
    <property type="protein sequence ID" value="KAF6792009.1"/>
    <property type="molecule type" value="Genomic_DNA"/>
</dbReference>
<keyword evidence="3 11" id="KW-0813">Transport</keyword>
<comment type="similarity">
    <text evidence="2 11">Belongs to the mitochondrial carrier (TC 2.A.29) family.</text>
</comment>
<keyword evidence="9 10" id="KW-0472">Membrane</keyword>
<comment type="caution">
    <text evidence="14">The sequence shown here is derived from an EMBL/GenBank/DDBJ whole genome shotgun (WGS) entry which is preliminary data.</text>
</comment>
<dbReference type="Gene3D" id="1.50.40.10">
    <property type="entry name" value="Mitochondrial carrier domain"/>
    <property type="match status" value="1"/>
</dbReference>
<dbReference type="PANTHER" id="PTHR45624">
    <property type="entry name" value="MITOCHONDRIAL BASIC AMINO ACIDS TRANSPORTER-RELATED"/>
    <property type="match status" value="1"/>
</dbReference>
<name>A0A8H6IQ98_9PEZI</name>
<feature type="transmembrane region" description="Helical" evidence="13">
    <location>
        <begin position="65"/>
        <end position="87"/>
    </location>
</feature>
<evidence type="ECO:0000256" key="2">
    <source>
        <dbReference type="ARBA" id="ARBA00006375"/>
    </source>
</evidence>
<dbReference type="InterPro" id="IPR018108">
    <property type="entry name" value="MCP_transmembrane"/>
</dbReference>
<evidence type="ECO:0000256" key="13">
    <source>
        <dbReference type="SAM" id="Phobius"/>
    </source>
</evidence>
<dbReference type="InterPro" id="IPR023395">
    <property type="entry name" value="MCP_dom_sf"/>
</dbReference>
<reference evidence="14" key="1">
    <citation type="journal article" date="2020" name="Phytopathology">
        <title>Genome Sequence Resources of Colletotrichum truncatum, C. plurivorum, C. musicola, and C. sojae: Four Species Pathogenic to Soybean (Glycine max).</title>
        <authorList>
            <person name="Rogerio F."/>
            <person name="Boufleur T.R."/>
            <person name="Ciampi-Guillardi M."/>
            <person name="Sukno S.A."/>
            <person name="Thon M.R."/>
            <person name="Massola Junior N.S."/>
            <person name="Baroncelli R."/>
        </authorList>
    </citation>
    <scope>NUCLEOTIDE SEQUENCE</scope>
    <source>
        <strain evidence="14">LFN0074</strain>
    </source>
</reference>
<dbReference type="GO" id="GO:0022857">
    <property type="term" value="F:transmembrane transporter activity"/>
    <property type="evidence" value="ECO:0007669"/>
    <property type="project" value="TreeGrafter"/>
</dbReference>
<evidence type="ECO:0000256" key="3">
    <source>
        <dbReference type="ARBA" id="ARBA00022448"/>
    </source>
</evidence>
<protein>
    <submittedName>
        <fullName evidence="14">Mitochondrial carrier protein</fullName>
    </submittedName>
</protein>
<evidence type="ECO:0000256" key="4">
    <source>
        <dbReference type="ARBA" id="ARBA00022692"/>
    </source>
</evidence>
<comment type="subcellular location">
    <subcellularLocation>
        <location evidence="1">Mitochondrion membrane</location>
        <topology evidence="1">Multi-pass membrane protein</topology>
    </subcellularLocation>
</comment>
<feature type="repeat" description="Solcar" evidence="10">
    <location>
        <begin position="310"/>
        <end position="412"/>
    </location>
</feature>
<keyword evidence="8" id="KW-0496">Mitochondrion</keyword>
<keyword evidence="5" id="KW-0677">Repeat</keyword>
<dbReference type="SUPFAM" id="SSF103506">
    <property type="entry name" value="Mitochondrial carrier"/>
    <property type="match status" value="1"/>
</dbReference>
<accession>A0A8H6IQ98</accession>
<evidence type="ECO:0000256" key="10">
    <source>
        <dbReference type="PROSITE-ProRule" id="PRU00282"/>
    </source>
</evidence>
<feature type="transmembrane region" description="Helical" evidence="13">
    <location>
        <begin position="214"/>
        <end position="231"/>
    </location>
</feature>
<evidence type="ECO:0000256" key="11">
    <source>
        <dbReference type="RuleBase" id="RU000488"/>
    </source>
</evidence>
<evidence type="ECO:0000256" key="7">
    <source>
        <dbReference type="ARBA" id="ARBA00022989"/>
    </source>
</evidence>
<keyword evidence="4 10" id="KW-0812">Transmembrane</keyword>
<feature type="transmembrane region" description="Helical" evidence="13">
    <location>
        <begin position="115"/>
        <end position="134"/>
    </location>
</feature>